<evidence type="ECO:0000256" key="1">
    <source>
        <dbReference type="ARBA" id="ARBA00022630"/>
    </source>
</evidence>
<dbReference type="Pfam" id="PF02525">
    <property type="entry name" value="Flavodoxin_2"/>
    <property type="match status" value="1"/>
</dbReference>
<dbReference type="HAMAP" id="MF_01216">
    <property type="entry name" value="Azoreductase_type1"/>
    <property type="match status" value="1"/>
</dbReference>
<dbReference type="PANTHER" id="PTHR43741:SF2">
    <property type="entry name" value="FMN-DEPENDENT NADH:QUINONE OXIDOREDUCTASE"/>
    <property type="match status" value="1"/>
</dbReference>
<dbReference type="InterPro" id="IPR003680">
    <property type="entry name" value="Flavodoxin_fold"/>
</dbReference>
<evidence type="ECO:0000259" key="7">
    <source>
        <dbReference type="Pfam" id="PF02525"/>
    </source>
</evidence>
<proteinExistence type="inferred from homology"/>
<keyword evidence="4 6" id="KW-0520">NAD</keyword>
<keyword evidence="2 6" id="KW-0288">FMN</keyword>
<gene>
    <name evidence="6" type="primary">azoR</name>
    <name evidence="8" type="ORF">ACFFI0_19795</name>
</gene>
<keyword evidence="3 6" id="KW-0560">Oxidoreductase</keyword>
<organism evidence="8 9">
    <name type="scientific">Olivibacter oleidegradans</name>
    <dbReference type="NCBI Taxonomy" id="760123"/>
    <lineage>
        <taxon>Bacteria</taxon>
        <taxon>Pseudomonadati</taxon>
        <taxon>Bacteroidota</taxon>
        <taxon>Sphingobacteriia</taxon>
        <taxon>Sphingobacteriales</taxon>
        <taxon>Sphingobacteriaceae</taxon>
        <taxon>Olivibacter</taxon>
    </lineage>
</organism>
<dbReference type="RefSeq" id="WP_149106032.1">
    <property type="nucleotide sequence ID" value="NZ_JBHLWO010000002.1"/>
</dbReference>
<comment type="catalytic activity">
    <reaction evidence="6">
        <text>2 a quinone + NADH + H(+) = 2 a 1,4-benzosemiquinone + NAD(+)</text>
        <dbReference type="Rhea" id="RHEA:65952"/>
        <dbReference type="ChEBI" id="CHEBI:15378"/>
        <dbReference type="ChEBI" id="CHEBI:57540"/>
        <dbReference type="ChEBI" id="CHEBI:57945"/>
        <dbReference type="ChEBI" id="CHEBI:132124"/>
        <dbReference type="ChEBI" id="CHEBI:134225"/>
    </reaction>
</comment>
<comment type="similarity">
    <text evidence="6">Belongs to the azoreductase type 1 family.</text>
</comment>
<evidence type="ECO:0000313" key="9">
    <source>
        <dbReference type="Proteomes" id="UP001589774"/>
    </source>
</evidence>
<evidence type="ECO:0000256" key="5">
    <source>
        <dbReference type="ARBA" id="ARBA00048542"/>
    </source>
</evidence>
<dbReference type="EC" id="1.6.5.-" evidence="6"/>
<feature type="domain" description="Flavodoxin-like fold" evidence="7">
    <location>
        <begin position="3"/>
        <end position="195"/>
    </location>
</feature>
<dbReference type="Gene3D" id="3.40.50.360">
    <property type="match status" value="1"/>
</dbReference>
<keyword evidence="9" id="KW-1185">Reference proteome</keyword>
<name>A0ABV6HRN0_9SPHI</name>
<dbReference type="InterPro" id="IPR029039">
    <property type="entry name" value="Flavoprotein-like_sf"/>
</dbReference>
<dbReference type="Proteomes" id="UP001589774">
    <property type="component" value="Unassembled WGS sequence"/>
</dbReference>
<feature type="binding site" evidence="6">
    <location>
        <begin position="140"/>
        <end position="143"/>
    </location>
    <ligand>
        <name>FMN</name>
        <dbReference type="ChEBI" id="CHEBI:58210"/>
    </ligand>
</feature>
<evidence type="ECO:0000256" key="6">
    <source>
        <dbReference type="HAMAP-Rule" id="MF_01216"/>
    </source>
</evidence>
<dbReference type="EMBL" id="JBHLWO010000002">
    <property type="protein sequence ID" value="MFC0320578.1"/>
    <property type="molecule type" value="Genomic_DNA"/>
</dbReference>
<dbReference type="SUPFAM" id="SSF52218">
    <property type="entry name" value="Flavoproteins"/>
    <property type="match status" value="1"/>
</dbReference>
<evidence type="ECO:0000256" key="3">
    <source>
        <dbReference type="ARBA" id="ARBA00023002"/>
    </source>
</evidence>
<comment type="function">
    <text evidence="6">Quinone reductase that provides resistance to thiol-specific stress caused by electrophilic quinones.</text>
</comment>
<comment type="caution">
    <text evidence="8">The sequence shown here is derived from an EMBL/GenBank/DDBJ whole genome shotgun (WGS) entry which is preliminary data.</text>
</comment>
<feature type="binding site" evidence="6">
    <location>
        <begin position="96"/>
        <end position="99"/>
    </location>
    <ligand>
        <name>FMN</name>
        <dbReference type="ChEBI" id="CHEBI:58210"/>
    </ligand>
</feature>
<protein>
    <recommendedName>
        <fullName evidence="6">FMN dependent NADH:quinone oxidoreductase</fullName>
        <ecNumber evidence="6">1.6.5.-</ecNumber>
    </recommendedName>
    <alternativeName>
        <fullName evidence="6">Azo-dye reductase</fullName>
    </alternativeName>
    <alternativeName>
        <fullName evidence="6">FMN-dependent NADH-azo compound oxidoreductase</fullName>
    </alternativeName>
    <alternativeName>
        <fullName evidence="6">FMN-dependent NADH-azoreductase</fullName>
        <ecNumber evidence="6">1.7.1.17</ecNumber>
    </alternativeName>
</protein>
<comment type="cofactor">
    <cofactor evidence="6">
        <name>FMN</name>
        <dbReference type="ChEBI" id="CHEBI:58210"/>
    </cofactor>
    <text evidence="6">Binds 1 FMN per subunit.</text>
</comment>
<dbReference type="PANTHER" id="PTHR43741">
    <property type="entry name" value="FMN-DEPENDENT NADH-AZOREDUCTASE 1"/>
    <property type="match status" value="1"/>
</dbReference>
<feature type="binding site" evidence="6">
    <location>
        <begin position="16"/>
        <end position="18"/>
    </location>
    <ligand>
        <name>FMN</name>
        <dbReference type="ChEBI" id="CHEBI:58210"/>
    </ligand>
</feature>
<comment type="subunit">
    <text evidence="6">Homodimer.</text>
</comment>
<accession>A0ABV6HRN0</accession>
<dbReference type="EC" id="1.7.1.17" evidence="6"/>
<dbReference type="InterPro" id="IPR023048">
    <property type="entry name" value="NADH:quinone_OxRdtase_FMN_depd"/>
</dbReference>
<feature type="binding site" evidence="6">
    <location>
        <position position="10"/>
    </location>
    <ligand>
        <name>FMN</name>
        <dbReference type="ChEBI" id="CHEBI:58210"/>
    </ligand>
</feature>
<evidence type="ECO:0000256" key="2">
    <source>
        <dbReference type="ARBA" id="ARBA00022643"/>
    </source>
</evidence>
<comment type="catalytic activity">
    <reaction evidence="5">
        <text>N,N-dimethyl-1,4-phenylenediamine + anthranilate + 2 NAD(+) = 2-(4-dimethylaminophenyl)diazenylbenzoate + 2 NADH + 2 H(+)</text>
        <dbReference type="Rhea" id="RHEA:55872"/>
        <dbReference type="ChEBI" id="CHEBI:15378"/>
        <dbReference type="ChEBI" id="CHEBI:15783"/>
        <dbReference type="ChEBI" id="CHEBI:16567"/>
        <dbReference type="ChEBI" id="CHEBI:57540"/>
        <dbReference type="ChEBI" id="CHEBI:57945"/>
        <dbReference type="ChEBI" id="CHEBI:71579"/>
        <dbReference type="EC" id="1.7.1.17"/>
    </reaction>
    <physiologicalReaction direction="right-to-left" evidence="5">
        <dbReference type="Rhea" id="RHEA:55874"/>
    </physiologicalReaction>
</comment>
<keyword evidence="1 6" id="KW-0285">Flavoprotein</keyword>
<comment type="function">
    <text evidence="6">Also exhibits azoreductase activity. Catalyzes the reductive cleavage of the azo bond in aromatic azo compounds to the corresponding amines.</text>
</comment>
<reference evidence="8 9" key="1">
    <citation type="submission" date="2024-09" db="EMBL/GenBank/DDBJ databases">
        <authorList>
            <person name="Sun Q."/>
            <person name="Mori K."/>
        </authorList>
    </citation>
    <scope>NUCLEOTIDE SEQUENCE [LARGE SCALE GENOMIC DNA]</scope>
    <source>
        <strain evidence="8 9">CCM 7765</strain>
    </source>
</reference>
<dbReference type="InterPro" id="IPR050104">
    <property type="entry name" value="FMN-dep_NADH:Q_OxRdtase_AzoR1"/>
</dbReference>
<sequence>MARILNIISSPRGEQSNSIKLANAVIDRLREKEPASFVKVKDLTRNPFPHLEEVHLNAFFTPAEKYTDENRAAIQHSNQAIQEIMDADILVIGAPMYNFGISSTLKAWIDHITRAGITFKYTPEGPVGLITGKKAYVAVTTGGIYSSGDYKSFDFVTPYLKMALGFIGITDVTFIRGEGFAVSAVQETALDTAIDSIVV</sequence>
<evidence type="ECO:0000256" key="4">
    <source>
        <dbReference type="ARBA" id="ARBA00023027"/>
    </source>
</evidence>
<evidence type="ECO:0000313" key="8">
    <source>
        <dbReference type="EMBL" id="MFC0320578.1"/>
    </source>
</evidence>